<sequence>MDVSDLCMSSDEGSPASDVVMNEQSVQQQRLPSIHNLTGQHPRPATMEQQSFDSSSSSSGNNTLQSLSDTSPAINLTQAISTCTSLCQDIEMMRRDCQDSVILEQIATKANTLLHVLKQDDVKPEYAMIRRARNLQEGVRGSYRRRTKKTTIGQRCHSCHTTETPEWRRGPDGARTLCNACGLHYSKLMRKGSLTVQHSNEIESAASSPRVIQYPNQMGGRMAVCIGQQQDAFINYIADTPH</sequence>
<organism evidence="7">
    <name type="scientific">Lichtheimia ramosa</name>
    <dbReference type="NCBI Taxonomy" id="688394"/>
    <lineage>
        <taxon>Eukaryota</taxon>
        <taxon>Fungi</taxon>
        <taxon>Fungi incertae sedis</taxon>
        <taxon>Mucoromycota</taxon>
        <taxon>Mucoromycotina</taxon>
        <taxon>Mucoromycetes</taxon>
        <taxon>Mucorales</taxon>
        <taxon>Lichtheimiaceae</taxon>
        <taxon>Lichtheimia</taxon>
    </lineage>
</organism>
<evidence type="ECO:0000256" key="5">
    <source>
        <dbReference type="SAM" id="MobiDB-lite"/>
    </source>
</evidence>
<keyword evidence="1" id="KW-0479">Metal-binding</keyword>
<dbReference type="PANTHER" id="PTHR45658:SF123">
    <property type="entry name" value="GATA-TYPE DOMAIN-CONTAINING PROTEIN"/>
    <property type="match status" value="1"/>
</dbReference>
<dbReference type="GO" id="GO:0008270">
    <property type="term" value="F:zinc ion binding"/>
    <property type="evidence" value="ECO:0007669"/>
    <property type="project" value="UniProtKB-KW"/>
</dbReference>
<evidence type="ECO:0000256" key="2">
    <source>
        <dbReference type="ARBA" id="ARBA00022771"/>
    </source>
</evidence>
<dbReference type="EMBL" id="LK023313">
    <property type="protein sequence ID" value="CDS03712.1"/>
    <property type="molecule type" value="Genomic_DNA"/>
</dbReference>
<dbReference type="PROSITE" id="PS00344">
    <property type="entry name" value="GATA_ZN_FINGER_1"/>
    <property type="match status" value="1"/>
</dbReference>
<accession>A0A077W8M3</accession>
<proteinExistence type="predicted"/>
<dbReference type="SUPFAM" id="SSF57716">
    <property type="entry name" value="Glucocorticoid receptor-like (DNA-binding domain)"/>
    <property type="match status" value="1"/>
</dbReference>
<dbReference type="PANTHER" id="PTHR45658">
    <property type="entry name" value="GATA TRANSCRIPTION FACTOR"/>
    <property type="match status" value="1"/>
</dbReference>
<dbReference type="CDD" id="cd00202">
    <property type="entry name" value="ZnF_GATA"/>
    <property type="match status" value="1"/>
</dbReference>
<dbReference type="InterPro" id="IPR051140">
    <property type="entry name" value="GATA_TF"/>
</dbReference>
<feature type="domain" description="GATA-type" evidence="6">
    <location>
        <begin position="150"/>
        <end position="185"/>
    </location>
</feature>
<dbReference type="GO" id="GO:0043565">
    <property type="term" value="F:sequence-specific DNA binding"/>
    <property type="evidence" value="ECO:0007669"/>
    <property type="project" value="InterPro"/>
</dbReference>
<feature type="compositionally biased region" description="Low complexity" evidence="5">
    <location>
        <begin position="49"/>
        <end position="68"/>
    </location>
</feature>
<dbReference type="InterPro" id="IPR000679">
    <property type="entry name" value="Znf_GATA"/>
</dbReference>
<evidence type="ECO:0000259" key="6">
    <source>
        <dbReference type="PROSITE" id="PS50114"/>
    </source>
</evidence>
<evidence type="ECO:0000256" key="4">
    <source>
        <dbReference type="PROSITE-ProRule" id="PRU00094"/>
    </source>
</evidence>
<dbReference type="OrthoDB" id="2162994at2759"/>
<protein>
    <submittedName>
        <fullName evidence="7">Putative RfeH</fullName>
    </submittedName>
</protein>
<dbReference type="SMART" id="SM00401">
    <property type="entry name" value="ZnF_GATA"/>
    <property type="match status" value="1"/>
</dbReference>
<keyword evidence="3" id="KW-0862">Zinc</keyword>
<gene>
    <name evidence="7" type="ORF">LRAMOSA01113</name>
</gene>
<feature type="region of interest" description="Disordered" evidence="5">
    <location>
        <begin position="36"/>
        <end position="68"/>
    </location>
</feature>
<dbReference type="PROSITE" id="PS50114">
    <property type="entry name" value="GATA_ZN_FINGER_2"/>
    <property type="match status" value="1"/>
</dbReference>
<reference evidence="7" key="1">
    <citation type="journal article" date="2014" name="Genome Announc.">
        <title>De novo whole-genome sequence and genome annotation of Lichtheimia ramosa.</title>
        <authorList>
            <person name="Linde J."/>
            <person name="Schwartze V."/>
            <person name="Binder U."/>
            <person name="Lass-Florl C."/>
            <person name="Voigt K."/>
            <person name="Horn F."/>
        </authorList>
    </citation>
    <scope>NUCLEOTIDE SEQUENCE</scope>
    <source>
        <strain evidence="7">JMRC FSU:6197</strain>
    </source>
</reference>
<dbReference type="InterPro" id="IPR013088">
    <property type="entry name" value="Znf_NHR/GATA"/>
</dbReference>
<evidence type="ECO:0000256" key="1">
    <source>
        <dbReference type="ARBA" id="ARBA00022723"/>
    </source>
</evidence>
<keyword evidence="2 4" id="KW-0863">Zinc-finger</keyword>
<name>A0A077W8M3_9FUNG</name>
<dbReference type="Gene3D" id="3.30.50.10">
    <property type="entry name" value="Erythroid Transcription Factor GATA-1, subunit A"/>
    <property type="match status" value="1"/>
</dbReference>
<evidence type="ECO:0000313" key="7">
    <source>
        <dbReference type="EMBL" id="CDS03712.1"/>
    </source>
</evidence>
<dbReference type="AlphaFoldDB" id="A0A077W8M3"/>
<dbReference type="Pfam" id="PF00320">
    <property type="entry name" value="GATA"/>
    <property type="match status" value="1"/>
</dbReference>
<evidence type="ECO:0000256" key="3">
    <source>
        <dbReference type="ARBA" id="ARBA00022833"/>
    </source>
</evidence>
<dbReference type="GO" id="GO:0006355">
    <property type="term" value="P:regulation of DNA-templated transcription"/>
    <property type="evidence" value="ECO:0007669"/>
    <property type="project" value="InterPro"/>
</dbReference>